<reference evidence="3" key="1">
    <citation type="journal article" date="2023" name="Microb. Genom.">
        <title>Mesoterricola silvestris gen. nov., sp. nov., Mesoterricola sediminis sp. nov., Geothrix oryzae sp. nov., Geothrix edaphica sp. nov., Geothrix rubra sp. nov., and Geothrix limicola sp. nov., six novel members of Acidobacteriota isolated from soils.</title>
        <authorList>
            <person name="Weisberg A.J."/>
            <person name="Pearce E."/>
            <person name="Kramer C.G."/>
            <person name="Chang J.H."/>
            <person name="Clarke C.R."/>
        </authorList>
    </citation>
    <scope>NUCLEOTIDE SEQUENCE</scope>
    <source>
        <strain evidence="3">NRRL_B-16521</strain>
    </source>
</reference>
<evidence type="ECO:0000313" key="3">
    <source>
        <dbReference type="EMBL" id="MDX2966628.1"/>
    </source>
</evidence>
<feature type="domain" description="PH" evidence="2">
    <location>
        <begin position="1"/>
        <end position="23"/>
    </location>
</feature>
<organism evidence="3 4">
    <name type="scientific">Streptomyces acidiscabies</name>
    <dbReference type="NCBI Taxonomy" id="42234"/>
    <lineage>
        <taxon>Bacteria</taxon>
        <taxon>Bacillati</taxon>
        <taxon>Actinomycetota</taxon>
        <taxon>Actinomycetes</taxon>
        <taxon>Kitasatosporales</taxon>
        <taxon>Streptomycetaceae</taxon>
        <taxon>Streptomyces</taxon>
    </lineage>
</organism>
<dbReference type="InterPro" id="IPR001849">
    <property type="entry name" value="PH_domain"/>
</dbReference>
<proteinExistence type="predicted"/>
<dbReference type="EMBL" id="JARAWC010000063">
    <property type="protein sequence ID" value="MDX2966628.1"/>
    <property type="molecule type" value="Genomic_DNA"/>
</dbReference>
<accession>A0AAP6BKX8</accession>
<dbReference type="RefSeq" id="WP_010353392.1">
    <property type="nucleotide sequence ID" value="NZ_JAGJBY010000001.1"/>
</dbReference>
<comment type="caution">
    <text evidence="3">The sequence shown here is derived from an EMBL/GenBank/DDBJ whole genome shotgun (WGS) entry which is preliminary data.</text>
</comment>
<gene>
    <name evidence="3" type="ORF">PV399_44050</name>
</gene>
<sequence length="299" mass="31492">MNADDRVQSVRNAWINALRAEVLRVGKGVPEVARAVGVGVWIATYADADGSNSFPGRDTLATLSGCSQETVTNSVKVLMGVGVLARRRRPNASPMYQLLMPLSGGLDWGAHLHHMTETRQRKAYAKKKAAETAAAVAALEADAPRTASTDAVENPPDSDDGRGPDSVRAGGSEATVENPDSVRGRPRTASVDAFRTASVAGVYQYIPTFGRDPLPDHNMAGLEPQPQPRAGEARESQSAAGEGRDATAPPADAALAAVQARAALTRCTECSMPLPYGATDLCQGCADWHATTNHERHSA</sequence>
<dbReference type="AlphaFoldDB" id="A0AAP6BKX8"/>
<dbReference type="GeneID" id="69804768"/>
<name>A0AAP6BKX8_9ACTN</name>
<feature type="region of interest" description="Disordered" evidence="1">
    <location>
        <begin position="214"/>
        <end position="250"/>
    </location>
</feature>
<protein>
    <recommendedName>
        <fullName evidence="2">PH domain-containing protein</fullName>
    </recommendedName>
</protein>
<evidence type="ECO:0000259" key="2">
    <source>
        <dbReference type="PROSITE" id="PS50003"/>
    </source>
</evidence>
<dbReference type="PROSITE" id="PS50003">
    <property type="entry name" value="PH_DOMAIN"/>
    <property type="match status" value="1"/>
</dbReference>
<evidence type="ECO:0000256" key="1">
    <source>
        <dbReference type="SAM" id="MobiDB-lite"/>
    </source>
</evidence>
<dbReference type="Proteomes" id="UP001282288">
    <property type="component" value="Unassembled WGS sequence"/>
</dbReference>
<evidence type="ECO:0000313" key="4">
    <source>
        <dbReference type="Proteomes" id="UP001282288"/>
    </source>
</evidence>
<feature type="region of interest" description="Disordered" evidence="1">
    <location>
        <begin position="135"/>
        <end position="189"/>
    </location>
</feature>